<dbReference type="InterPro" id="IPR012334">
    <property type="entry name" value="Pectin_lyas_fold"/>
</dbReference>
<evidence type="ECO:0000256" key="1">
    <source>
        <dbReference type="ARBA" id="ARBA00022737"/>
    </source>
</evidence>
<keyword evidence="1" id="KW-0677">Repeat</keyword>
<gene>
    <name evidence="3" type="ORF">P9B03_01910</name>
</gene>
<dbReference type="InterPro" id="IPR051550">
    <property type="entry name" value="SCF-Subunits/Alg-Epimerases"/>
</dbReference>
<name>A0AAW9NIH9_9BACL</name>
<dbReference type="RefSeq" id="WP_326121487.1">
    <property type="nucleotide sequence ID" value="NZ_JARSFG010000003.1"/>
</dbReference>
<reference evidence="3 4" key="1">
    <citation type="submission" date="2023-03" db="EMBL/GenBank/DDBJ databases">
        <title>Bacillus Genome Sequencing.</title>
        <authorList>
            <person name="Dunlap C."/>
        </authorList>
    </citation>
    <scope>NUCLEOTIDE SEQUENCE [LARGE SCALE GENOMIC DNA]</scope>
    <source>
        <strain evidence="3 4">B-59205</strain>
    </source>
</reference>
<dbReference type="PANTHER" id="PTHR22990:SF15">
    <property type="entry name" value="F-BOX ONLY PROTEIN 10"/>
    <property type="match status" value="1"/>
</dbReference>
<dbReference type="InterPro" id="IPR011050">
    <property type="entry name" value="Pectin_lyase_fold/virulence"/>
</dbReference>
<dbReference type="Proteomes" id="UP001344888">
    <property type="component" value="Unassembled WGS sequence"/>
</dbReference>
<dbReference type="InterPro" id="IPR039448">
    <property type="entry name" value="Beta_helix"/>
</dbReference>
<sequence>MLHKVSASKFSFCQTLPNALKKARHNDRLLLMSGSYHMPLFISQSLKLSGNKATITGSITIPKGVTVHFEQIKFQQNKQIIIEGTALFHQCHFKESEHVIVRGGQLNMTECIITNTPISITNNSGAVLSNCHFTACHTSSIIVTHAQIELVNCRFEDALHAVVLKEHAKANITQCHFMKQRHIQLLAQNNSELLIHDSTIEHGYNNAIHGEQNSVVKLQNTIIQHHLMTQIVMHSCTLQMENCKVQYSRTYGLQLVQYAEATIEHCHFLQNSDAHIFSTAQSTLFMTNSTLHGPSKIGVQLQEKSVAHFSRTVFKHQLSIQLLLSEHANASIEQCTFCTGLQGIVAQQHSHCTLLDSVISNHQQSAIAVHDSELIALSSQIIRNNGYGLTAQHEAAVMLENNRFSDNKLSHIIATKKSNITINKSKFIRGKGMYIADSSLLYMTKSTIYDGNDAQITGNNSTKIYIVESKLCNGRAEAIQTTNNCLLHITRSTISAHPLQQIVMNHGSLVLLDSLIEKGLQHAIALSNYCDARIENCQMMQHQDTQLIATLHSTIKLLKTQLTGGNMMNIDISHHSKANLEHCTLTNKKQAPNAQATHFSEMSLKHSTMNNYLCSDEKKEL</sequence>
<organism evidence="3 4">
    <name type="scientific">Metasolibacillus meyeri</name>
    <dbReference type="NCBI Taxonomy" id="1071052"/>
    <lineage>
        <taxon>Bacteria</taxon>
        <taxon>Bacillati</taxon>
        <taxon>Bacillota</taxon>
        <taxon>Bacilli</taxon>
        <taxon>Bacillales</taxon>
        <taxon>Caryophanaceae</taxon>
        <taxon>Metasolibacillus</taxon>
    </lineage>
</organism>
<accession>A0AAW9NIH9</accession>
<dbReference type="SUPFAM" id="SSF51126">
    <property type="entry name" value="Pectin lyase-like"/>
    <property type="match status" value="3"/>
</dbReference>
<evidence type="ECO:0000313" key="4">
    <source>
        <dbReference type="Proteomes" id="UP001344888"/>
    </source>
</evidence>
<evidence type="ECO:0000259" key="2">
    <source>
        <dbReference type="Pfam" id="PF13229"/>
    </source>
</evidence>
<proteinExistence type="predicted"/>
<feature type="domain" description="Right handed beta helix" evidence="2">
    <location>
        <begin position="324"/>
        <end position="469"/>
    </location>
</feature>
<feature type="domain" description="Right handed beta helix" evidence="2">
    <location>
        <begin position="118"/>
        <end position="268"/>
    </location>
</feature>
<dbReference type="EMBL" id="JARSFG010000003">
    <property type="protein sequence ID" value="MEC1177225.1"/>
    <property type="molecule type" value="Genomic_DNA"/>
</dbReference>
<dbReference type="Gene3D" id="2.160.20.10">
    <property type="entry name" value="Single-stranded right-handed beta-helix, Pectin lyase-like"/>
    <property type="match status" value="2"/>
</dbReference>
<evidence type="ECO:0000313" key="3">
    <source>
        <dbReference type="EMBL" id="MEC1177225.1"/>
    </source>
</evidence>
<dbReference type="Pfam" id="PF13229">
    <property type="entry name" value="Beta_helix"/>
    <property type="match status" value="2"/>
</dbReference>
<dbReference type="PANTHER" id="PTHR22990">
    <property type="entry name" value="F-BOX ONLY PROTEIN"/>
    <property type="match status" value="1"/>
</dbReference>
<keyword evidence="4" id="KW-1185">Reference proteome</keyword>
<dbReference type="GO" id="GO:0006511">
    <property type="term" value="P:ubiquitin-dependent protein catabolic process"/>
    <property type="evidence" value="ECO:0007669"/>
    <property type="project" value="TreeGrafter"/>
</dbReference>
<comment type="caution">
    <text evidence="3">The sequence shown here is derived from an EMBL/GenBank/DDBJ whole genome shotgun (WGS) entry which is preliminary data.</text>
</comment>
<protein>
    <submittedName>
        <fullName evidence="3">Right-handed parallel beta-helix repeat-containing protein</fullName>
    </submittedName>
</protein>
<dbReference type="AlphaFoldDB" id="A0AAW9NIH9"/>